<keyword evidence="10" id="KW-0050">Antiport</keyword>
<feature type="transmembrane region" description="Helical" evidence="10">
    <location>
        <begin position="27"/>
        <end position="45"/>
    </location>
</feature>
<keyword evidence="3 10" id="KW-1003">Cell membrane</keyword>
<feature type="transmembrane region" description="Helical" evidence="10">
    <location>
        <begin position="234"/>
        <end position="251"/>
    </location>
</feature>
<evidence type="ECO:0000256" key="2">
    <source>
        <dbReference type="ARBA" id="ARBA00022448"/>
    </source>
</evidence>
<reference evidence="12" key="2">
    <citation type="submission" date="2020-09" db="EMBL/GenBank/DDBJ databases">
        <authorList>
            <person name="Sun Q."/>
            <person name="Ohkuma M."/>
        </authorList>
    </citation>
    <scope>NUCLEOTIDE SEQUENCE</scope>
    <source>
        <strain evidence="12">JCM 4956</strain>
    </source>
</reference>
<keyword evidence="2 10" id="KW-0813">Transport</keyword>
<dbReference type="GO" id="GO:0015385">
    <property type="term" value="F:sodium:proton antiporter activity"/>
    <property type="evidence" value="ECO:0007669"/>
    <property type="project" value="InterPro"/>
</dbReference>
<keyword evidence="5 10" id="KW-1133">Transmembrane helix</keyword>
<evidence type="ECO:0000256" key="4">
    <source>
        <dbReference type="ARBA" id="ARBA00022692"/>
    </source>
</evidence>
<dbReference type="GO" id="GO:0051453">
    <property type="term" value="P:regulation of intracellular pH"/>
    <property type="evidence" value="ECO:0007669"/>
    <property type="project" value="TreeGrafter"/>
</dbReference>
<feature type="transmembrane region" description="Helical" evidence="10">
    <location>
        <begin position="346"/>
        <end position="369"/>
    </location>
</feature>
<dbReference type="RefSeq" id="WP_190036123.1">
    <property type="nucleotide sequence ID" value="NZ_BMWD01000009.1"/>
</dbReference>
<dbReference type="EMBL" id="BMWD01000009">
    <property type="protein sequence ID" value="GGX61463.1"/>
    <property type="molecule type" value="Genomic_DNA"/>
</dbReference>
<dbReference type="Pfam" id="PF00999">
    <property type="entry name" value="Na_H_Exchanger"/>
    <property type="match status" value="1"/>
</dbReference>
<evidence type="ECO:0000256" key="9">
    <source>
        <dbReference type="ARBA" id="ARBA00023201"/>
    </source>
</evidence>
<feature type="transmembrane region" description="Helical" evidence="10">
    <location>
        <begin position="155"/>
        <end position="173"/>
    </location>
</feature>
<evidence type="ECO:0000256" key="10">
    <source>
        <dbReference type="RuleBase" id="RU366002"/>
    </source>
</evidence>
<keyword evidence="9 10" id="KW-0739">Sodium transport</keyword>
<evidence type="ECO:0000256" key="6">
    <source>
        <dbReference type="ARBA" id="ARBA00023053"/>
    </source>
</evidence>
<evidence type="ECO:0000313" key="13">
    <source>
        <dbReference type="Proteomes" id="UP000645555"/>
    </source>
</evidence>
<sequence length="528" mass="57384">MDQLALLFVLLLGAVLSVPLGDRLGLPSPVLMTVLGMVLAVLDFVPNVDIPPELILPALLPPLLYAAVRRTSWRQFAANKRPIFLLAVALVFVTTAVVAAVAHALVPGLPIAAAVALGALVAPPDPVAATAVAGKLGLPRRLVSILEGEGLFNDVTAIVLYHVAIAAAVSGSFSLPRAVLDFVLSAVVALVVGLGLGWATNRLLGILDDATLQIGLTLLVPYVSYVLAEELHGSGVLAVLTTALFLAEYATDADDVMTRLAGHTVWDVVDTLVTGAAFGLIGLELHNAIRTASGRWGEMLGWAAVVVVVVVLVRLLWLMPATWLTKRLHAKRDYDEEIPVSWRETVVMWWAGMRGVASVALALAIPLTTDDGAPFPHRDEMVFIAFGVITGTLVVQGLSLPWLVRRLRVRADDDRVEEFERSLALRAAKAAKRRLREIEEVEDLPEELSEQLLRRAFDIGLRISPDLGVEERREAHEQRVRWLRRVRRIQGEMLSAARHEVLSARSEAGADPEVVDRVLRHLDVRSMR</sequence>
<accession>A0A918KF25</accession>
<evidence type="ECO:0000256" key="5">
    <source>
        <dbReference type="ARBA" id="ARBA00022989"/>
    </source>
</evidence>
<dbReference type="InterPro" id="IPR004705">
    <property type="entry name" value="Cation/H_exchanger_CPA1_bac"/>
</dbReference>
<dbReference type="InterPro" id="IPR018422">
    <property type="entry name" value="Cation/H_exchanger_CPA1"/>
</dbReference>
<name>A0A918KF25_9ACTN</name>
<keyword evidence="7 10" id="KW-0406">Ion transport</keyword>
<evidence type="ECO:0000259" key="11">
    <source>
        <dbReference type="Pfam" id="PF00999"/>
    </source>
</evidence>
<dbReference type="Gene3D" id="6.10.140.1330">
    <property type="match status" value="1"/>
</dbReference>
<feature type="transmembrane region" description="Helical" evidence="10">
    <location>
        <begin position="263"/>
        <end position="282"/>
    </location>
</feature>
<dbReference type="NCBIfam" id="TIGR00831">
    <property type="entry name" value="a_cpa1"/>
    <property type="match status" value="1"/>
</dbReference>
<organism evidence="12 13">
    <name type="scientific">Streptomyces fructofermentans</name>
    <dbReference type="NCBI Taxonomy" id="152141"/>
    <lineage>
        <taxon>Bacteria</taxon>
        <taxon>Bacillati</taxon>
        <taxon>Actinomycetota</taxon>
        <taxon>Actinomycetes</taxon>
        <taxon>Kitasatosporales</taxon>
        <taxon>Streptomycetaceae</taxon>
        <taxon>Streptomyces</taxon>
    </lineage>
</organism>
<keyword evidence="8 10" id="KW-0472">Membrane</keyword>
<reference evidence="12" key="1">
    <citation type="journal article" date="2014" name="Int. J. Syst. Evol. Microbiol.">
        <title>Complete genome sequence of Corynebacterium casei LMG S-19264T (=DSM 44701T), isolated from a smear-ripened cheese.</title>
        <authorList>
            <consortium name="US DOE Joint Genome Institute (JGI-PGF)"/>
            <person name="Walter F."/>
            <person name="Albersmeier A."/>
            <person name="Kalinowski J."/>
            <person name="Ruckert C."/>
        </authorList>
    </citation>
    <scope>NUCLEOTIDE SEQUENCE</scope>
    <source>
        <strain evidence="12">JCM 4956</strain>
    </source>
</reference>
<protein>
    <submittedName>
        <fullName evidence="12">Na+/H+ antiporter</fullName>
    </submittedName>
</protein>
<keyword evidence="13" id="KW-1185">Reference proteome</keyword>
<feature type="transmembrane region" description="Helical" evidence="10">
    <location>
        <begin position="179"/>
        <end position="198"/>
    </location>
</feature>
<evidence type="ECO:0000256" key="1">
    <source>
        <dbReference type="ARBA" id="ARBA00004651"/>
    </source>
</evidence>
<dbReference type="PANTHER" id="PTHR10110:SF86">
    <property type="entry name" value="SODIUM_HYDROGEN EXCHANGER 7"/>
    <property type="match status" value="1"/>
</dbReference>
<comment type="caution">
    <text evidence="10">Lacks conserved residue(s) required for the propagation of feature annotation.</text>
</comment>
<evidence type="ECO:0000256" key="7">
    <source>
        <dbReference type="ARBA" id="ARBA00023065"/>
    </source>
</evidence>
<comment type="function">
    <text evidence="10">Na(+)/H(+) antiporter that extrudes sodium in exchange for external protons.</text>
</comment>
<dbReference type="GO" id="GO:0015386">
    <property type="term" value="F:potassium:proton antiporter activity"/>
    <property type="evidence" value="ECO:0007669"/>
    <property type="project" value="TreeGrafter"/>
</dbReference>
<gene>
    <name evidence="12" type="ORF">GCM10010515_31720</name>
</gene>
<dbReference type="PANTHER" id="PTHR10110">
    <property type="entry name" value="SODIUM/HYDROGEN EXCHANGER"/>
    <property type="match status" value="1"/>
</dbReference>
<proteinExistence type="inferred from homology"/>
<keyword evidence="6 10" id="KW-0915">Sodium</keyword>
<evidence type="ECO:0000313" key="12">
    <source>
        <dbReference type="EMBL" id="GGX61463.1"/>
    </source>
</evidence>
<dbReference type="GO" id="GO:0098719">
    <property type="term" value="P:sodium ion import across plasma membrane"/>
    <property type="evidence" value="ECO:0007669"/>
    <property type="project" value="TreeGrafter"/>
</dbReference>
<comment type="caution">
    <text evidence="12">The sequence shown here is derived from an EMBL/GenBank/DDBJ whole genome shotgun (WGS) entry which is preliminary data.</text>
</comment>
<dbReference type="Proteomes" id="UP000645555">
    <property type="component" value="Unassembled WGS sequence"/>
</dbReference>
<comment type="similarity">
    <text evidence="10">Belongs to the monovalent cation:proton antiporter 1 (CPA1) transporter (TC 2.A.36) family.</text>
</comment>
<dbReference type="InterPro" id="IPR006153">
    <property type="entry name" value="Cation/H_exchanger_TM"/>
</dbReference>
<keyword evidence="4 10" id="KW-0812">Transmembrane</keyword>
<comment type="subcellular location">
    <subcellularLocation>
        <location evidence="1 10">Cell membrane</location>
        <topology evidence="1 10">Multi-pass membrane protein</topology>
    </subcellularLocation>
</comment>
<dbReference type="AlphaFoldDB" id="A0A918KF25"/>
<dbReference type="GO" id="GO:0005886">
    <property type="term" value="C:plasma membrane"/>
    <property type="evidence" value="ECO:0007669"/>
    <property type="project" value="UniProtKB-SubCell"/>
</dbReference>
<evidence type="ECO:0000256" key="3">
    <source>
        <dbReference type="ARBA" id="ARBA00022475"/>
    </source>
</evidence>
<feature type="transmembrane region" description="Helical" evidence="10">
    <location>
        <begin position="381"/>
        <end position="404"/>
    </location>
</feature>
<feature type="transmembrane region" description="Helical" evidence="10">
    <location>
        <begin position="83"/>
        <end position="105"/>
    </location>
</feature>
<feature type="transmembrane region" description="Helical" evidence="10">
    <location>
        <begin position="302"/>
        <end position="325"/>
    </location>
</feature>
<feature type="domain" description="Cation/H+ exchanger transmembrane" evidence="11">
    <location>
        <begin position="16"/>
        <end position="405"/>
    </location>
</feature>
<evidence type="ECO:0000256" key="8">
    <source>
        <dbReference type="ARBA" id="ARBA00023136"/>
    </source>
</evidence>